<accession>A0AAN6IC76</accession>
<keyword evidence="2" id="KW-1185">Reference proteome</keyword>
<dbReference type="EMBL" id="MU404354">
    <property type="protein sequence ID" value="KAI1612487.1"/>
    <property type="molecule type" value="Genomic_DNA"/>
</dbReference>
<evidence type="ECO:0000313" key="2">
    <source>
        <dbReference type="Proteomes" id="UP001203852"/>
    </source>
</evidence>
<name>A0AAN6IC76_9EURO</name>
<evidence type="ECO:0000313" key="1">
    <source>
        <dbReference type="EMBL" id="KAI1612487.1"/>
    </source>
</evidence>
<organism evidence="1 2">
    <name type="scientific">Exophiala viscosa</name>
    <dbReference type="NCBI Taxonomy" id="2486360"/>
    <lineage>
        <taxon>Eukaryota</taxon>
        <taxon>Fungi</taxon>
        <taxon>Dikarya</taxon>
        <taxon>Ascomycota</taxon>
        <taxon>Pezizomycotina</taxon>
        <taxon>Eurotiomycetes</taxon>
        <taxon>Chaetothyriomycetidae</taxon>
        <taxon>Chaetothyriales</taxon>
        <taxon>Herpotrichiellaceae</taxon>
        <taxon>Exophiala</taxon>
    </lineage>
</organism>
<comment type="caution">
    <text evidence="1">The sequence shown here is derived from an EMBL/GenBank/DDBJ whole genome shotgun (WGS) entry which is preliminary data.</text>
</comment>
<dbReference type="AlphaFoldDB" id="A0AAN6IC76"/>
<reference evidence="1" key="1">
    <citation type="journal article" date="2022" name="bioRxiv">
        <title>Deciphering the potential niche of two novel black yeast fungi from a biological soil crust based on their genomes, phenotypes, and melanin regulation.</title>
        <authorList>
            <consortium name="DOE Joint Genome Institute"/>
            <person name="Carr E.C."/>
            <person name="Barton Q."/>
            <person name="Grambo S."/>
            <person name="Sullivan M."/>
            <person name="Renfro C.M."/>
            <person name="Kuo A."/>
            <person name="Pangilinan J."/>
            <person name="Lipzen A."/>
            <person name="Keymanesh K."/>
            <person name="Savage E."/>
            <person name="Barry K."/>
            <person name="Grigoriev I.V."/>
            <person name="Riekhof W.R."/>
            <person name="Harris S.S."/>
        </authorList>
    </citation>
    <scope>NUCLEOTIDE SEQUENCE</scope>
    <source>
        <strain evidence="1">JF 03-4F</strain>
    </source>
</reference>
<proteinExistence type="predicted"/>
<gene>
    <name evidence="1" type="ORF">EDD36DRAFT_238556</name>
</gene>
<sequence>MHRRFSLLLARRDAMTVRPCHPPPSLSSYPSHNLSNIAYSTLAGLFLTSFQSVLRPSSSTIVYHDRHNYCHSPPTAPESRLPRSHHRSSGHLPLLNQPLFTFPFSIAVVAIGLYRPDDEDVTVFVGTAVAGSSSFVEFRWIIPTRYVRVSSRFNIRCFLLSPAK</sequence>
<protein>
    <submittedName>
        <fullName evidence="1">Uncharacterized protein</fullName>
    </submittedName>
</protein>
<dbReference type="Proteomes" id="UP001203852">
    <property type="component" value="Unassembled WGS sequence"/>
</dbReference>